<evidence type="ECO:0000313" key="2">
    <source>
        <dbReference type="Proteomes" id="UP000024635"/>
    </source>
</evidence>
<proteinExistence type="predicted"/>
<dbReference type="EMBL" id="JARK01001491">
    <property type="protein sequence ID" value="EYB95841.1"/>
    <property type="molecule type" value="Genomic_DNA"/>
</dbReference>
<sequence length="84" mass="9478">MKKYDGHGEKSESFSFSCAHCLNWLMSAHKATNGKYSELSTVVDRSRTAARALWLSAAPLEVQHSTTKIDTFNGLISIHRDWHI</sequence>
<accession>A0A016SZM4</accession>
<dbReference type="Proteomes" id="UP000024635">
    <property type="component" value="Unassembled WGS sequence"/>
</dbReference>
<organism evidence="1 2">
    <name type="scientific">Ancylostoma ceylanicum</name>
    <dbReference type="NCBI Taxonomy" id="53326"/>
    <lineage>
        <taxon>Eukaryota</taxon>
        <taxon>Metazoa</taxon>
        <taxon>Ecdysozoa</taxon>
        <taxon>Nematoda</taxon>
        <taxon>Chromadorea</taxon>
        <taxon>Rhabditida</taxon>
        <taxon>Rhabditina</taxon>
        <taxon>Rhabditomorpha</taxon>
        <taxon>Strongyloidea</taxon>
        <taxon>Ancylostomatidae</taxon>
        <taxon>Ancylostomatinae</taxon>
        <taxon>Ancylostoma</taxon>
    </lineage>
</organism>
<comment type="caution">
    <text evidence="1">The sequence shown here is derived from an EMBL/GenBank/DDBJ whole genome shotgun (WGS) entry which is preliminary data.</text>
</comment>
<dbReference type="AlphaFoldDB" id="A0A016SZM4"/>
<evidence type="ECO:0000313" key="1">
    <source>
        <dbReference type="EMBL" id="EYB95841.1"/>
    </source>
</evidence>
<keyword evidence="2" id="KW-1185">Reference proteome</keyword>
<protein>
    <submittedName>
        <fullName evidence="1">Uncharacterized protein</fullName>
    </submittedName>
</protein>
<gene>
    <name evidence="1" type="primary">Acey_s0155.g3048</name>
    <name evidence="1" type="ORF">Y032_0155g3048</name>
</gene>
<reference evidence="2" key="1">
    <citation type="journal article" date="2015" name="Nat. Genet.">
        <title>The genome and transcriptome of the zoonotic hookworm Ancylostoma ceylanicum identify infection-specific gene families.</title>
        <authorList>
            <person name="Schwarz E.M."/>
            <person name="Hu Y."/>
            <person name="Antoshechkin I."/>
            <person name="Miller M.M."/>
            <person name="Sternberg P.W."/>
            <person name="Aroian R.V."/>
        </authorList>
    </citation>
    <scope>NUCLEOTIDE SEQUENCE</scope>
    <source>
        <strain evidence="2">HY135</strain>
    </source>
</reference>
<name>A0A016SZM4_9BILA</name>